<dbReference type="InterPro" id="IPR047778">
    <property type="entry name" value="STM4014-like"/>
</dbReference>
<reference evidence="3" key="2">
    <citation type="submission" date="2020-09" db="EMBL/GenBank/DDBJ databases">
        <authorList>
            <person name="Sun Q."/>
            <person name="Zhou Y."/>
        </authorList>
    </citation>
    <scope>NUCLEOTIDE SEQUENCE</scope>
    <source>
        <strain evidence="3">CGMCC 1.15958</strain>
    </source>
</reference>
<organism evidence="3 4">
    <name type="scientific">Emticicia aquatilis</name>
    <dbReference type="NCBI Taxonomy" id="1537369"/>
    <lineage>
        <taxon>Bacteria</taxon>
        <taxon>Pseudomonadati</taxon>
        <taxon>Bacteroidota</taxon>
        <taxon>Cytophagia</taxon>
        <taxon>Cytophagales</taxon>
        <taxon>Leadbetterellaceae</taxon>
        <taxon>Emticicia</taxon>
    </lineage>
</organism>
<dbReference type="PANTHER" id="PTHR21621">
    <property type="entry name" value="RIBOSOMAL PROTEIN S6 MODIFICATION PROTEIN"/>
    <property type="match status" value="1"/>
</dbReference>
<keyword evidence="1" id="KW-0067">ATP-binding</keyword>
<keyword evidence="1" id="KW-0547">Nucleotide-binding</keyword>
<keyword evidence="4" id="KW-1185">Reference proteome</keyword>
<dbReference type="GO" id="GO:0005524">
    <property type="term" value="F:ATP binding"/>
    <property type="evidence" value="ECO:0007669"/>
    <property type="project" value="UniProtKB-UniRule"/>
</dbReference>
<dbReference type="Pfam" id="PF14398">
    <property type="entry name" value="ATPgrasp_YheCD"/>
    <property type="match status" value="1"/>
</dbReference>
<dbReference type="Gene3D" id="3.30.470.20">
    <property type="entry name" value="ATP-grasp fold, B domain"/>
    <property type="match status" value="1"/>
</dbReference>
<protein>
    <recommendedName>
        <fullName evidence="2">ATP-grasp domain-containing protein</fullName>
    </recommendedName>
</protein>
<dbReference type="GO" id="GO:0018169">
    <property type="term" value="F:ribosomal S6-glutamic acid ligase activity"/>
    <property type="evidence" value="ECO:0007669"/>
    <property type="project" value="TreeGrafter"/>
</dbReference>
<dbReference type="RefSeq" id="WP_188771307.1">
    <property type="nucleotide sequence ID" value="NZ_BMKK01000020.1"/>
</dbReference>
<dbReference type="InterPro" id="IPR011761">
    <property type="entry name" value="ATP-grasp"/>
</dbReference>
<dbReference type="GO" id="GO:0046872">
    <property type="term" value="F:metal ion binding"/>
    <property type="evidence" value="ECO:0007669"/>
    <property type="project" value="InterPro"/>
</dbReference>
<dbReference type="PANTHER" id="PTHR21621:SF0">
    <property type="entry name" value="BETA-CITRYLGLUTAMATE SYNTHASE B-RELATED"/>
    <property type="match status" value="1"/>
</dbReference>
<evidence type="ECO:0000256" key="1">
    <source>
        <dbReference type="PROSITE-ProRule" id="PRU00409"/>
    </source>
</evidence>
<dbReference type="EMBL" id="BMKK01000020">
    <property type="protein sequence ID" value="GGD82432.1"/>
    <property type="molecule type" value="Genomic_DNA"/>
</dbReference>
<dbReference type="PROSITE" id="PS50975">
    <property type="entry name" value="ATP_GRASP"/>
    <property type="match status" value="1"/>
</dbReference>
<dbReference type="GO" id="GO:0009432">
    <property type="term" value="P:SOS response"/>
    <property type="evidence" value="ECO:0007669"/>
    <property type="project" value="TreeGrafter"/>
</dbReference>
<accession>A0A916ZAI1</accession>
<evidence type="ECO:0000313" key="3">
    <source>
        <dbReference type="EMBL" id="GGD82432.1"/>
    </source>
</evidence>
<gene>
    <name evidence="3" type="ORF">GCM10011514_53120</name>
</gene>
<sequence>MHFLVIGNPENRRLHSFIVEVDALKECSHSVISYIDLLDDKVKLDNYIRPNTVVKIDSPGENQTVRKKLIEYGKINIQHINNAFLSEFGRICYQDEWYRGFFSFLLDLKDKFSPFKLHFMNSIDSILIMFDKVETKKLLNQNKILTPIALDNIYNYTELRNQMFNKKIHNVFIKPAHSSSASGVIAFRTQGSFVKAISSVELISDQGDVRFYNSLKVRTYTDEKSIITLINNFLLGKVSLEQWIPKASFKGLSFDFRVVVINGKARHIVARTSKSPITNLHLGNARGNLSEIVTHISNERFESIKAVAENVAKCFPDCLYLGIDVLISANLRHIMVLEVNAFGDLLPNLIDDGETVYEAQIKASIQKWSKHETI</sequence>
<dbReference type="SUPFAM" id="SSF56059">
    <property type="entry name" value="Glutathione synthetase ATP-binding domain-like"/>
    <property type="match status" value="1"/>
</dbReference>
<dbReference type="Proteomes" id="UP000609064">
    <property type="component" value="Unassembled WGS sequence"/>
</dbReference>
<reference evidence="3" key="1">
    <citation type="journal article" date="2014" name="Int. J. Syst. Evol. Microbiol.">
        <title>Complete genome sequence of Corynebacterium casei LMG S-19264T (=DSM 44701T), isolated from a smear-ripened cheese.</title>
        <authorList>
            <consortium name="US DOE Joint Genome Institute (JGI-PGF)"/>
            <person name="Walter F."/>
            <person name="Albersmeier A."/>
            <person name="Kalinowski J."/>
            <person name="Ruckert C."/>
        </authorList>
    </citation>
    <scope>NUCLEOTIDE SEQUENCE</scope>
    <source>
        <strain evidence="3">CGMCC 1.15958</strain>
    </source>
</reference>
<evidence type="ECO:0000313" key="4">
    <source>
        <dbReference type="Proteomes" id="UP000609064"/>
    </source>
</evidence>
<proteinExistence type="predicted"/>
<comment type="caution">
    <text evidence="3">The sequence shown here is derived from an EMBL/GenBank/DDBJ whole genome shotgun (WGS) entry which is preliminary data.</text>
</comment>
<feature type="domain" description="ATP-grasp" evidence="2">
    <location>
        <begin position="136"/>
        <end position="365"/>
    </location>
</feature>
<dbReference type="GO" id="GO:0005737">
    <property type="term" value="C:cytoplasm"/>
    <property type="evidence" value="ECO:0007669"/>
    <property type="project" value="TreeGrafter"/>
</dbReference>
<dbReference type="AlphaFoldDB" id="A0A916ZAI1"/>
<dbReference type="InterPro" id="IPR026838">
    <property type="entry name" value="YheC/D"/>
</dbReference>
<name>A0A916ZAI1_9BACT</name>
<dbReference type="NCBIfam" id="NF038074">
    <property type="entry name" value="fam_STM4014"/>
    <property type="match status" value="1"/>
</dbReference>
<evidence type="ECO:0000259" key="2">
    <source>
        <dbReference type="PROSITE" id="PS50975"/>
    </source>
</evidence>